<dbReference type="OrthoDB" id="7872907at2"/>
<feature type="chain" id="PRO_5011781593" description="SH3 domain-containing protein" evidence="1">
    <location>
        <begin position="24"/>
        <end position="119"/>
    </location>
</feature>
<evidence type="ECO:0000313" key="3">
    <source>
        <dbReference type="Proteomes" id="UP000199340"/>
    </source>
</evidence>
<reference evidence="2 3" key="1">
    <citation type="submission" date="2016-10" db="EMBL/GenBank/DDBJ databases">
        <authorList>
            <person name="de Groot N.N."/>
        </authorList>
    </citation>
    <scope>NUCLEOTIDE SEQUENCE [LARGE SCALE GENOMIC DNA]</scope>
    <source>
        <strain evidence="2 3">DSM 28010</strain>
    </source>
</reference>
<dbReference type="STRING" id="490829.SAMN05421850_1285"/>
<gene>
    <name evidence="2" type="ORF">SAMN05421850_1285</name>
</gene>
<keyword evidence="3" id="KW-1185">Reference proteome</keyword>
<dbReference type="RefSeq" id="WP_090030799.1">
    <property type="nucleotide sequence ID" value="NZ_FNEB01000028.1"/>
</dbReference>
<keyword evidence="1" id="KW-0732">Signal</keyword>
<feature type="signal peptide" evidence="1">
    <location>
        <begin position="1"/>
        <end position="23"/>
    </location>
</feature>
<evidence type="ECO:0000313" key="2">
    <source>
        <dbReference type="EMBL" id="SDJ43344.1"/>
    </source>
</evidence>
<proteinExistence type="predicted"/>
<name>A0A1G8TPK4_9RHOB</name>
<dbReference type="AlphaFoldDB" id="A0A1G8TPK4"/>
<evidence type="ECO:0000256" key="1">
    <source>
        <dbReference type="SAM" id="SignalP"/>
    </source>
</evidence>
<protein>
    <recommendedName>
        <fullName evidence="4">SH3 domain-containing protein</fullName>
    </recommendedName>
</protein>
<evidence type="ECO:0008006" key="4">
    <source>
        <dbReference type="Google" id="ProtNLM"/>
    </source>
</evidence>
<accession>A0A1G8TPK4</accession>
<dbReference type="EMBL" id="FNEB01000028">
    <property type="protein sequence ID" value="SDJ43344.1"/>
    <property type="molecule type" value="Genomic_DNA"/>
</dbReference>
<organism evidence="2 3">
    <name type="scientific">Lutimaribacter saemankumensis</name>
    <dbReference type="NCBI Taxonomy" id="490829"/>
    <lineage>
        <taxon>Bacteria</taxon>
        <taxon>Pseudomonadati</taxon>
        <taxon>Pseudomonadota</taxon>
        <taxon>Alphaproteobacteria</taxon>
        <taxon>Rhodobacterales</taxon>
        <taxon>Roseobacteraceae</taxon>
        <taxon>Lutimaribacter</taxon>
    </lineage>
</organism>
<dbReference type="Proteomes" id="UP000199340">
    <property type="component" value="Unassembled WGS sequence"/>
</dbReference>
<sequence>MKLTQITQAAIALVIATTCAASADQFAIRTEKPVSGASKGLLETLDIREIDAVQINGAHFIVIEAKNEGYVEAYIFGRGIDAKALYRLEADWSGAGLSSLPVEARGAFFEETHCEFCTS</sequence>